<proteinExistence type="predicted"/>
<organism evidence="1">
    <name type="scientific">marine metagenome</name>
    <dbReference type="NCBI Taxonomy" id="408172"/>
    <lineage>
        <taxon>unclassified sequences</taxon>
        <taxon>metagenomes</taxon>
        <taxon>ecological metagenomes</taxon>
    </lineage>
</organism>
<reference evidence="1" key="1">
    <citation type="submission" date="2018-05" db="EMBL/GenBank/DDBJ databases">
        <authorList>
            <person name="Lanie J.A."/>
            <person name="Ng W.-L."/>
            <person name="Kazmierczak K.M."/>
            <person name="Andrzejewski T.M."/>
            <person name="Davidsen T.M."/>
            <person name="Wayne K.J."/>
            <person name="Tettelin H."/>
            <person name="Glass J.I."/>
            <person name="Rusch D."/>
            <person name="Podicherti R."/>
            <person name="Tsui H.-C.T."/>
            <person name="Winkler M.E."/>
        </authorList>
    </citation>
    <scope>NUCLEOTIDE SEQUENCE</scope>
</reference>
<accession>A0A381P832</accession>
<dbReference type="InterPro" id="IPR032710">
    <property type="entry name" value="NTF2-like_dom_sf"/>
</dbReference>
<protein>
    <recommendedName>
        <fullName evidence="2">SnoaL-like domain-containing protein</fullName>
    </recommendedName>
</protein>
<dbReference type="AlphaFoldDB" id="A0A381P832"/>
<dbReference type="Gene3D" id="3.10.450.50">
    <property type="match status" value="2"/>
</dbReference>
<dbReference type="EMBL" id="UINC01000908">
    <property type="protein sequence ID" value="SUZ63101.1"/>
    <property type="molecule type" value="Genomic_DNA"/>
</dbReference>
<sequence length="309" mass="36476">MKKFILIIICFYSFNLLAQKEKNGTVYKEHPGIVLVETLGKAIVDGDIEKLSSMLDDDFRIRNGTGLNKDFEGWNKQQFINNAKWWSSDFDYLSITRDKPAYPDAIEYKESGIWVQTWERLYAVNKKTGVKVDMPFHRLYRLNKDSDKVLGIFEYNNQNVFNAINDNYYSRENGTIYINHENINTIRKMVYAFENGDREKGWSYFSENGRFYDINLPWGESMSFEEAKASNDAISSQFEILGFDEVGYPDYLEYDRRGAKSVLSWWKFRMKRKSDDKLILFPIHYIHTFNDEGKIIRSNAYYSAKLLEE</sequence>
<dbReference type="SUPFAM" id="SSF54427">
    <property type="entry name" value="NTF2-like"/>
    <property type="match status" value="1"/>
</dbReference>
<evidence type="ECO:0008006" key="2">
    <source>
        <dbReference type="Google" id="ProtNLM"/>
    </source>
</evidence>
<evidence type="ECO:0000313" key="1">
    <source>
        <dbReference type="EMBL" id="SUZ63101.1"/>
    </source>
</evidence>
<gene>
    <name evidence="1" type="ORF">METZ01_LOCUS15955</name>
</gene>
<name>A0A381P832_9ZZZZ</name>